<protein>
    <submittedName>
        <fullName evidence="3">DUF3747 domain-containing protein</fullName>
    </submittedName>
</protein>
<comment type="caution">
    <text evidence="3">The sequence shown here is derived from an EMBL/GenBank/DDBJ whole genome shotgun (WGS) entry which is preliminary data.</text>
</comment>
<dbReference type="AlphaFoldDB" id="A0A964BR28"/>
<accession>A0A964BR28</accession>
<proteinExistence type="predicted"/>
<organism evidence="3 4">
    <name type="scientific">Waterburya agarophytonicola KI4</name>
    <dbReference type="NCBI Taxonomy" id="2874699"/>
    <lineage>
        <taxon>Bacteria</taxon>
        <taxon>Bacillati</taxon>
        <taxon>Cyanobacteriota</taxon>
        <taxon>Cyanophyceae</taxon>
        <taxon>Pleurocapsales</taxon>
        <taxon>Hyellaceae</taxon>
        <taxon>Waterburya</taxon>
        <taxon>Waterburya agarophytonicola</taxon>
    </lineage>
</organism>
<dbReference type="RefSeq" id="WP_229639312.1">
    <property type="nucleotide sequence ID" value="NZ_JADWDC010000008.1"/>
</dbReference>
<evidence type="ECO:0000256" key="1">
    <source>
        <dbReference type="SAM" id="MobiDB-lite"/>
    </source>
</evidence>
<feature type="region of interest" description="Disordered" evidence="1">
    <location>
        <begin position="189"/>
        <end position="220"/>
    </location>
</feature>
<evidence type="ECO:0000313" key="3">
    <source>
        <dbReference type="EMBL" id="MCC0176270.1"/>
    </source>
</evidence>
<dbReference type="InterPro" id="IPR022222">
    <property type="entry name" value="DUF3747"/>
</dbReference>
<reference evidence="3" key="1">
    <citation type="journal article" date="2021" name="Antonie Van Leeuwenhoek">
        <title>Draft genome and description of Waterburya agarophytonicola gen. nov. sp. nov. (Pleurocapsales, Cyanobacteria): a seaweed symbiont.</title>
        <authorList>
            <person name="Bonthond G."/>
            <person name="Shalygin S."/>
            <person name="Bayer T."/>
            <person name="Weinberger F."/>
        </authorList>
    </citation>
    <scope>NUCLEOTIDE SEQUENCE</scope>
    <source>
        <strain evidence="3">KI4</strain>
    </source>
</reference>
<name>A0A964BR28_9CYAN</name>
<evidence type="ECO:0000313" key="4">
    <source>
        <dbReference type="Proteomes" id="UP000729733"/>
    </source>
</evidence>
<sequence>MKSNNRIQSLFLALSAIATTAIITAPQAKAVSFQEQKVSQNDFAVVAVPFGYQEHRLEIIEQISGKKQCWQESGSAPVKLDLLLLDFDHTNSCRRIINTNGYTLRLNGRDERVAHVVKIVPNNNELQLVAFHKDPSQPSIVIGKTNGLSDGAMKMILNPGWEITKRVHEGEVIDHLYLSGKSGLNTYSANPNTISTTASTPITPSKPNNTQPNNTQPNTLANSVDQIYNNIVSPFLRDLSQANTNNQPRQ</sequence>
<keyword evidence="4" id="KW-1185">Reference proteome</keyword>
<dbReference type="Proteomes" id="UP000729733">
    <property type="component" value="Unassembled WGS sequence"/>
</dbReference>
<gene>
    <name evidence="3" type="ORF">I4641_04680</name>
</gene>
<dbReference type="EMBL" id="JADWDC010000008">
    <property type="protein sequence ID" value="MCC0176270.1"/>
    <property type="molecule type" value="Genomic_DNA"/>
</dbReference>
<feature type="compositionally biased region" description="Low complexity" evidence="1">
    <location>
        <begin position="189"/>
        <end position="219"/>
    </location>
</feature>
<feature type="chain" id="PRO_5037085949" evidence="2">
    <location>
        <begin position="31"/>
        <end position="250"/>
    </location>
</feature>
<evidence type="ECO:0000256" key="2">
    <source>
        <dbReference type="SAM" id="SignalP"/>
    </source>
</evidence>
<dbReference type="Pfam" id="PF12565">
    <property type="entry name" value="DUF3747"/>
    <property type="match status" value="1"/>
</dbReference>
<keyword evidence="2" id="KW-0732">Signal</keyword>
<feature type="signal peptide" evidence="2">
    <location>
        <begin position="1"/>
        <end position="30"/>
    </location>
</feature>